<dbReference type="AlphaFoldDB" id="A0A506V7G3"/>
<dbReference type="Pfam" id="PF04717">
    <property type="entry name" value="Phage_base_V"/>
    <property type="match status" value="1"/>
</dbReference>
<dbReference type="InterPro" id="IPR054030">
    <property type="entry name" value="Gp5_Vgr_C"/>
</dbReference>
<dbReference type="Pfam" id="PF05954">
    <property type="entry name" value="Phage_GPD"/>
    <property type="match status" value="1"/>
</dbReference>
<evidence type="ECO:0000256" key="1">
    <source>
        <dbReference type="ARBA" id="ARBA00004613"/>
    </source>
</evidence>
<dbReference type="SUPFAM" id="SSF69349">
    <property type="entry name" value="Phage fibre proteins"/>
    <property type="match status" value="1"/>
</dbReference>
<feature type="domain" description="Gp5/Type VI secretion system Vgr protein OB-fold" evidence="5">
    <location>
        <begin position="380"/>
        <end position="447"/>
    </location>
</feature>
<feature type="domain" description="Gp5/Type VI secretion system Vgr C-terminal trimerisation" evidence="6">
    <location>
        <begin position="464"/>
        <end position="566"/>
    </location>
</feature>
<dbReference type="RefSeq" id="WP_141176908.1">
    <property type="nucleotide sequence ID" value="NZ_JBHUFX010000005.1"/>
</dbReference>
<dbReference type="InterPro" id="IPR017847">
    <property type="entry name" value="T6SS_RhsGE_Vgr_subset"/>
</dbReference>
<reference evidence="7 8" key="1">
    <citation type="submission" date="2019-06" db="EMBL/GenBank/DDBJ databases">
        <authorList>
            <person name="Yang Y."/>
        </authorList>
    </citation>
    <scope>NUCLEOTIDE SEQUENCE [LARGE SCALE GENOMIC DNA]</scope>
    <source>
        <strain evidence="7 8">BIT-26</strain>
    </source>
</reference>
<dbReference type="Pfam" id="PF22178">
    <property type="entry name" value="Gp5_trimer_C"/>
    <property type="match status" value="1"/>
</dbReference>
<sequence length="657" mass="73378">MTDRITIQLCVAGLRFWKLSGNEALSKPFTFTVSLLATDARIDRAGLLGQPLTVILPTRSLLPRYLNGKITRVAVNATELSGVRYAEYILTLESDIWPMQRDRNLRIFQQQNVPQIIKTLLSEYQVEVEDKLCGKYREWEYCVQYQESSFNFISRLMELEGIGYHFRHERERHVMVLTDDASAYQPLTGYEVIRYLPTATGGSTNEDGISQWAPEDSVTPGLYSLDDYDFRKPNAWMFQARQNPASPTPGNINVYDWPGHFIEHSHAEFYAQIRQQRWQVEHHQTAATSPSRGIAPGHTFMLTHAPFTGDNGEYLITSAKYDFQENRYASGDEGSHCLTEFTVIPADVTWRPPQATRWPRTYGPQTARVVGPQGESIWTDRYGRVKVQFHWDREARGDETSSCWIRVSSAWAGQGFGGVQIPRVGDEVVIDFINGDPDRPIITGRVYNEASMPPWALPAAATQMGFLSRTKDGTPANANALRFEDKAGSEQLWLQAERNMDTNVKQDETHTVGKNLTKTIGANITKSVGADETINVKKNRRTHIHINNDLAVKEDHSTVVGGKTDLWSQGSVVIASATSIRLVCNGAAIELDSAGNINMVCNNFNIYAQKEGQIATGNMLDLNMDGAKAGTGTAPEPGEISAKVAGEFPVKPEKPKK</sequence>
<dbReference type="InterPro" id="IPR006531">
    <property type="entry name" value="Gp5/Vgr_OB"/>
</dbReference>
<dbReference type="Gene3D" id="4.10.220.110">
    <property type="match status" value="1"/>
</dbReference>
<dbReference type="InterPro" id="IPR050708">
    <property type="entry name" value="T6SS_VgrG/RHS"/>
</dbReference>
<evidence type="ECO:0000313" key="7">
    <source>
        <dbReference type="EMBL" id="TPW41476.1"/>
    </source>
</evidence>
<dbReference type="Gene3D" id="2.40.50.230">
    <property type="entry name" value="Gp5 N-terminal domain"/>
    <property type="match status" value="1"/>
</dbReference>
<proteinExistence type="inferred from homology"/>
<dbReference type="OrthoDB" id="6710627at2"/>
<evidence type="ECO:0000256" key="4">
    <source>
        <dbReference type="SAM" id="MobiDB-lite"/>
    </source>
</evidence>
<feature type="region of interest" description="Disordered" evidence="4">
    <location>
        <begin position="628"/>
        <end position="657"/>
    </location>
</feature>
<dbReference type="Gene3D" id="3.55.50.10">
    <property type="entry name" value="Baseplate protein-like domains"/>
    <property type="match status" value="1"/>
</dbReference>
<comment type="similarity">
    <text evidence="2">Belongs to the VgrG protein family.</text>
</comment>
<organism evidence="7 8">
    <name type="scientific">Mixta tenebrionis</name>
    <dbReference type="NCBI Taxonomy" id="2562439"/>
    <lineage>
        <taxon>Bacteria</taxon>
        <taxon>Pseudomonadati</taxon>
        <taxon>Pseudomonadota</taxon>
        <taxon>Gammaproteobacteria</taxon>
        <taxon>Enterobacterales</taxon>
        <taxon>Erwiniaceae</taxon>
        <taxon>Mixta</taxon>
    </lineage>
</organism>
<accession>A0A506V7G3</accession>
<keyword evidence="3" id="KW-0964">Secreted</keyword>
<dbReference type="Proteomes" id="UP000319523">
    <property type="component" value="Unassembled WGS sequence"/>
</dbReference>
<evidence type="ECO:0000259" key="6">
    <source>
        <dbReference type="Pfam" id="PF22178"/>
    </source>
</evidence>
<evidence type="ECO:0000256" key="3">
    <source>
        <dbReference type="ARBA" id="ARBA00022525"/>
    </source>
</evidence>
<name>A0A506V7G3_9GAMM</name>
<dbReference type="NCBIfam" id="TIGR01646">
    <property type="entry name" value="vgr_GE"/>
    <property type="match status" value="1"/>
</dbReference>
<dbReference type="InterPro" id="IPR037026">
    <property type="entry name" value="Vgr_OB-fold_dom_sf"/>
</dbReference>
<dbReference type="SUPFAM" id="SSF69279">
    <property type="entry name" value="Phage tail proteins"/>
    <property type="match status" value="2"/>
</dbReference>
<dbReference type="GO" id="GO:0005576">
    <property type="term" value="C:extracellular region"/>
    <property type="evidence" value="ECO:0007669"/>
    <property type="project" value="UniProtKB-SubCell"/>
</dbReference>
<dbReference type="NCBIfam" id="TIGR03361">
    <property type="entry name" value="VI_Rhs_Vgr"/>
    <property type="match status" value="1"/>
</dbReference>
<evidence type="ECO:0000256" key="2">
    <source>
        <dbReference type="ARBA" id="ARBA00005558"/>
    </source>
</evidence>
<comment type="subcellular location">
    <subcellularLocation>
        <location evidence="1">Secreted</location>
    </subcellularLocation>
</comment>
<dbReference type="EMBL" id="VHQI01000008">
    <property type="protein sequence ID" value="TPW41476.1"/>
    <property type="molecule type" value="Genomic_DNA"/>
</dbReference>
<keyword evidence="8" id="KW-1185">Reference proteome</keyword>
<gene>
    <name evidence="7" type="primary">tssI</name>
    <name evidence="7" type="ORF">FKM52_14615</name>
</gene>
<dbReference type="InterPro" id="IPR006533">
    <property type="entry name" value="T6SS_Vgr_RhsGE"/>
</dbReference>
<dbReference type="PANTHER" id="PTHR32305">
    <property type="match status" value="1"/>
</dbReference>
<evidence type="ECO:0000313" key="8">
    <source>
        <dbReference type="Proteomes" id="UP000319523"/>
    </source>
</evidence>
<evidence type="ECO:0000259" key="5">
    <source>
        <dbReference type="Pfam" id="PF04717"/>
    </source>
</evidence>
<dbReference type="Gene3D" id="2.30.110.50">
    <property type="match status" value="1"/>
</dbReference>
<comment type="caution">
    <text evidence="7">The sequence shown here is derived from an EMBL/GenBank/DDBJ whole genome shotgun (WGS) entry which is preliminary data.</text>
</comment>
<dbReference type="SUPFAM" id="SSF69255">
    <property type="entry name" value="gp5 N-terminal domain-like"/>
    <property type="match status" value="1"/>
</dbReference>
<dbReference type="PANTHER" id="PTHR32305:SF15">
    <property type="entry name" value="PROTEIN RHSA-RELATED"/>
    <property type="match status" value="1"/>
</dbReference>
<protein>
    <submittedName>
        <fullName evidence="7">Type VI secretion system tip protein VgrG</fullName>
    </submittedName>
</protein>